<dbReference type="AlphaFoldDB" id="A0A443P259"/>
<dbReference type="CDD" id="cd14798">
    <property type="entry name" value="RX-CC_like"/>
    <property type="match status" value="1"/>
</dbReference>
<keyword evidence="9" id="KW-1185">Reference proteome</keyword>
<dbReference type="PRINTS" id="PR00364">
    <property type="entry name" value="DISEASERSIST"/>
</dbReference>
<dbReference type="InterPro" id="IPR032675">
    <property type="entry name" value="LRR_dom_sf"/>
</dbReference>
<feature type="domain" description="Disease resistance protein winged helix" evidence="6">
    <location>
        <begin position="416"/>
        <end position="486"/>
    </location>
</feature>
<dbReference type="OrthoDB" id="646178at2759"/>
<proteinExistence type="predicted"/>
<dbReference type="InterPro" id="IPR041118">
    <property type="entry name" value="Rx_N"/>
</dbReference>
<dbReference type="Gene3D" id="1.10.8.430">
    <property type="entry name" value="Helical domain of apoptotic protease-activating factors"/>
    <property type="match status" value="1"/>
</dbReference>
<evidence type="ECO:0000259" key="5">
    <source>
        <dbReference type="Pfam" id="PF18052"/>
    </source>
</evidence>
<dbReference type="SUPFAM" id="SSF52058">
    <property type="entry name" value="L domain-like"/>
    <property type="match status" value="1"/>
</dbReference>
<dbReference type="Gene3D" id="1.20.5.4130">
    <property type="match status" value="1"/>
</dbReference>
<dbReference type="InterPro" id="IPR038005">
    <property type="entry name" value="RX-like_CC"/>
</dbReference>
<protein>
    <submittedName>
        <fullName evidence="8">Disease resistance protein</fullName>
    </submittedName>
</protein>
<reference evidence="8 9" key="1">
    <citation type="journal article" date="2019" name="Nat. Plants">
        <title>Stout camphor tree genome fills gaps in understanding of flowering plant genome evolution.</title>
        <authorList>
            <person name="Chaw S.M."/>
            <person name="Liu Y.C."/>
            <person name="Wu Y.W."/>
            <person name="Wang H.Y."/>
            <person name="Lin C.I."/>
            <person name="Wu C.S."/>
            <person name="Ke H.M."/>
            <person name="Chang L.Y."/>
            <person name="Hsu C.Y."/>
            <person name="Yang H.T."/>
            <person name="Sudianto E."/>
            <person name="Hsu M.H."/>
            <person name="Wu K.P."/>
            <person name="Wang L.N."/>
            <person name="Leebens-Mack J.H."/>
            <person name="Tsai I.J."/>
        </authorList>
    </citation>
    <scope>NUCLEOTIDE SEQUENCE [LARGE SCALE GENOMIC DNA]</scope>
    <source>
        <strain evidence="9">cv. Chaw 1501</strain>
        <tissue evidence="8">Young leaves</tissue>
    </source>
</reference>
<gene>
    <name evidence="8" type="ORF">CKAN_01362800</name>
</gene>
<dbReference type="PANTHER" id="PTHR23155:SF1185">
    <property type="entry name" value="DISEASE RESISTANCE RPP8-LIKE PROTEIN 3-RELATED"/>
    <property type="match status" value="1"/>
</dbReference>
<evidence type="ECO:0000256" key="1">
    <source>
        <dbReference type="ARBA" id="ARBA00022737"/>
    </source>
</evidence>
<dbReference type="Gene3D" id="3.40.50.300">
    <property type="entry name" value="P-loop containing nucleotide triphosphate hydrolases"/>
    <property type="match status" value="1"/>
</dbReference>
<dbReference type="InterPro" id="IPR042197">
    <property type="entry name" value="Apaf_helical"/>
</dbReference>
<dbReference type="FunFam" id="1.10.10.10:FF:000322">
    <property type="entry name" value="Probable disease resistance protein At1g63360"/>
    <property type="match status" value="1"/>
</dbReference>
<evidence type="ECO:0000256" key="2">
    <source>
        <dbReference type="ARBA" id="ARBA00022741"/>
    </source>
</evidence>
<dbReference type="InterPro" id="IPR002182">
    <property type="entry name" value="NB-ARC"/>
</dbReference>
<dbReference type="Gene3D" id="3.80.10.10">
    <property type="entry name" value="Ribonuclease Inhibitor"/>
    <property type="match status" value="2"/>
</dbReference>
<dbReference type="PANTHER" id="PTHR23155">
    <property type="entry name" value="DISEASE RESISTANCE PROTEIN RP"/>
    <property type="match status" value="1"/>
</dbReference>
<evidence type="ECO:0000313" key="8">
    <source>
        <dbReference type="EMBL" id="RWR84802.1"/>
    </source>
</evidence>
<evidence type="ECO:0000259" key="7">
    <source>
        <dbReference type="Pfam" id="PF23598"/>
    </source>
</evidence>
<dbReference type="InterPro" id="IPR027417">
    <property type="entry name" value="P-loop_NTPase"/>
</dbReference>
<dbReference type="Pfam" id="PF18052">
    <property type="entry name" value="Rx_N"/>
    <property type="match status" value="1"/>
</dbReference>
<evidence type="ECO:0000256" key="3">
    <source>
        <dbReference type="ARBA" id="ARBA00022821"/>
    </source>
</evidence>
<accession>A0A443P259</accession>
<feature type="domain" description="NB-ARC" evidence="4">
    <location>
        <begin position="158"/>
        <end position="325"/>
    </location>
</feature>
<name>A0A443P259_9MAGN</name>
<sequence length="878" mass="100230">MAEGVVGVLLNKLCELIEKEAHLLAGVKPNVKLLREKLEWISLSLEEADNKCSKDKEIKLWVAQVRDAAFEAEDIIDQYVYKVQKNRINRWIPFHKIGKKIQEINSRLDKISENRSKLGMGNVEDKGEPSVPIIRKEKRSPSVEEVDIVGIEDEAKIISNMLIGGGARTSAVSIVGMGGLGKTTLAKKLYNDIHVKRHFKCCAWTYVSQEFMLGDLLYDLIKCIKFKTLSSDDIVKLKSMKEEELSGELFHCLKGRRYFIVIDDIWSTDAWDGIKASFPIENKRSRIMITTRNRDVAKYADPQSKPYELRLLKDEESWELLSKKALLGVVNDGNLDELEEVGKDVAKRCRGLPLAVVVLGGLLSRKEQSVYEWKKVGKSIDWHLDEGQNQILPILALSYNDLPYYLKMCFLYFAAFPEDSSISATELFRMWVAEGFVQERGGETLEEVAEDYLLELIQRSLVQVAKRRFNGQVNKCRIHDLLRELAIKKAKENQFLNVNSVNATIARRLSITTHSDIFKDSFENHSAKHIRSLFCSFFQFDNCFWKSLYRRFKLLRVIQLDNVPFSTIPDEIGNLIYLRYLNMKFKGTRCLKLPATMDNLYNLQTLIISCNRGPIPLSFVHGIWKMRKLRHLHINPSCSPNVKHMKLNELTNLQSLSLIKVGKWIMGDFDKLASLRTLGLDGNLSLYQAPLSSFIGKQENLKSLSLSSSPQMPTQIISSRLHELEKLFLDGRLERLPTLQEVAPSLTKLVLKDSGLLEDSMAVLEKLPKLLFLELNKSYSGKKMCCATKGFPMLAVFKISSCSDLEDWAIEEGAFANLSNLNIHRCSKLKMIPEGLHHVTTLQKLVLVQQPPEFFDRIQKDGLDWFKIQHVPSVVTIA</sequence>
<dbReference type="Pfam" id="PF23598">
    <property type="entry name" value="LRR_14"/>
    <property type="match status" value="1"/>
</dbReference>
<dbReference type="Pfam" id="PF23559">
    <property type="entry name" value="WHD_DRP"/>
    <property type="match status" value="1"/>
</dbReference>
<dbReference type="Proteomes" id="UP000283530">
    <property type="component" value="Unassembled WGS sequence"/>
</dbReference>
<dbReference type="InterPro" id="IPR036388">
    <property type="entry name" value="WH-like_DNA-bd_sf"/>
</dbReference>
<dbReference type="Pfam" id="PF00931">
    <property type="entry name" value="NB-ARC"/>
    <property type="match status" value="1"/>
</dbReference>
<dbReference type="InterPro" id="IPR055414">
    <property type="entry name" value="LRR_R13L4/SHOC2-like"/>
</dbReference>
<feature type="domain" description="Disease resistance N-terminal" evidence="5">
    <location>
        <begin position="5"/>
        <end position="95"/>
    </location>
</feature>
<dbReference type="Gene3D" id="1.10.10.10">
    <property type="entry name" value="Winged helix-like DNA-binding domain superfamily/Winged helix DNA-binding domain"/>
    <property type="match status" value="1"/>
</dbReference>
<comment type="caution">
    <text evidence="8">The sequence shown here is derived from an EMBL/GenBank/DDBJ whole genome shotgun (WGS) entry which is preliminary data.</text>
</comment>
<feature type="domain" description="Disease resistance R13L4/SHOC-2-like LRR" evidence="7">
    <location>
        <begin position="529"/>
        <end position="845"/>
    </location>
</feature>
<keyword evidence="2" id="KW-0547">Nucleotide-binding</keyword>
<dbReference type="InterPro" id="IPR058922">
    <property type="entry name" value="WHD_DRP"/>
</dbReference>
<dbReference type="STRING" id="337451.A0A443P259"/>
<keyword evidence="3" id="KW-0611">Plant defense</keyword>
<dbReference type="InterPro" id="IPR044974">
    <property type="entry name" value="Disease_R_plants"/>
</dbReference>
<dbReference type="FunFam" id="3.40.50.300:FF:001091">
    <property type="entry name" value="Probable disease resistance protein At1g61300"/>
    <property type="match status" value="1"/>
</dbReference>
<dbReference type="SUPFAM" id="SSF52540">
    <property type="entry name" value="P-loop containing nucleoside triphosphate hydrolases"/>
    <property type="match status" value="1"/>
</dbReference>
<keyword evidence="1" id="KW-0677">Repeat</keyword>
<organism evidence="8 9">
    <name type="scientific">Cinnamomum micranthum f. kanehirae</name>
    <dbReference type="NCBI Taxonomy" id="337451"/>
    <lineage>
        <taxon>Eukaryota</taxon>
        <taxon>Viridiplantae</taxon>
        <taxon>Streptophyta</taxon>
        <taxon>Embryophyta</taxon>
        <taxon>Tracheophyta</taxon>
        <taxon>Spermatophyta</taxon>
        <taxon>Magnoliopsida</taxon>
        <taxon>Magnoliidae</taxon>
        <taxon>Laurales</taxon>
        <taxon>Lauraceae</taxon>
        <taxon>Cinnamomum</taxon>
    </lineage>
</organism>
<evidence type="ECO:0000259" key="6">
    <source>
        <dbReference type="Pfam" id="PF23559"/>
    </source>
</evidence>
<dbReference type="EMBL" id="QPKB01000005">
    <property type="protein sequence ID" value="RWR84802.1"/>
    <property type="molecule type" value="Genomic_DNA"/>
</dbReference>
<evidence type="ECO:0000313" key="9">
    <source>
        <dbReference type="Proteomes" id="UP000283530"/>
    </source>
</evidence>
<dbReference type="GO" id="GO:0043531">
    <property type="term" value="F:ADP binding"/>
    <property type="evidence" value="ECO:0007669"/>
    <property type="project" value="InterPro"/>
</dbReference>
<dbReference type="GO" id="GO:0098542">
    <property type="term" value="P:defense response to other organism"/>
    <property type="evidence" value="ECO:0007669"/>
    <property type="project" value="TreeGrafter"/>
</dbReference>
<evidence type="ECO:0000259" key="4">
    <source>
        <dbReference type="Pfam" id="PF00931"/>
    </source>
</evidence>